<proteinExistence type="predicted"/>
<accession>A0ABZ0L7Y1</accession>
<dbReference type="RefSeq" id="WP_317968719.1">
    <property type="nucleotide sequence ID" value="NZ_CP129118.1"/>
</dbReference>
<reference evidence="1 2" key="1">
    <citation type="submission" date="2023-06" db="EMBL/GenBank/DDBJ databases">
        <title>Sporosarcina sp. nov., isolated from Korean tranditional fermented seafood 'Jeotgal'.</title>
        <authorList>
            <person name="Yang A.I."/>
            <person name="Shin N.-R."/>
        </authorList>
    </citation>
    <scope>NUCLEOTIDE SEQUENCE [LARGE SCALE GENOMIC DNA]</scope>
    <source>
        <strain evidence="1 2">T2O-4</strain>
    </source>
</reference>
<gene>
    <name evidence="1" type="ORF">QWT69_02695</name>
</gene>
<organism evidence="1 2">
    <name type="scientific">Sporosarcina oncorhynchi</name>
    <dbReference type="NCBI Taxonomy" id="3056444"/>
    <lineage>
        <taxon>Bacteria</taxon>
        <taxon>Bacillati</taxon>
        <taxon>Bacillota</taxon>
        <taxon>Bacilli</taxon>
        <taxon>Bacillales</taxon>
        <taxon>Caryophanaceae</taxon>
        <taxon>Sporosarcina</taxon>
    </lineage>
</organism>
<protein>
    <submittedName>
        <fullName evidence="1">Uncharacterized protein</fullName>
    </submittedName>
</protein>
<dbReference type="Proteomes" id="UP001303902">
    <property type="component" value="Chromosome"/>
</dbReference>
<keyword evidence="2" id="KW-1185">Reference proteome</keyword>
<evidence type="ECO:0000313" key="1">
    <source>
        <dbReference type="EMBL" id="WOV88048.1"/>
    </source>
</evidence>
<name>A0ABZ0L7Y1_9BACL</name>
<sequence length="98" mass="11134">MYDNILQKAKEFNLSKVSYEQLEKVMAVARHAKLPFRKSNDLEIKDSFDLALTLTGATALYESFQANGEEGRIAYLNEKGQLVHHYADGSIQIIQERA</sequence>
<evidence type="ECO:0000313" key="2">
    <source>
        <dbReference type="Proteomes" id="UP001303902"/>
    </source>
</evidence>
<dbReference type="EMBL" id="CP129118">
    <property type="protein sequence ID" value="WOV88048.1"/>
    <property type="molecule type" value="Genomic_DNA"/>
</dbReference>